<evidence type="ECO:0000256" key="1">
    <source>
        <dbReference type="ARBA" id="ARBA00023125"/>
    </source>
</evidence>
<dbReference type="GO" id="GO:0003700">
    <property type="term" value="F:DNA-binding transcription factor activity"/>
    <property type="evidence" value="ECO:0007669"/>
    <property type="project" value="TreeGrafter"/>
</dbReference>
<reference evidence="3 4" key="1">
    <citation type="submission" date="2016-12" db="EMBL/GenBank/DDBJ databases">
        <title>Complete genome sequence of Clostridium kluyveri JZZ isolated from the pit mud of a Chinese flavor liquor-making factory.</title>
        <authorList>
            <person name="Wang Y."/>
        </authorList>
    </citation>
    <scope>NUCLEOTIDE SEQUENCE [LARGE SCALE GENOMIC DNA]</scope>
    <source>
        <strain evidence="3 4">JZZ</strain>
    </source>
</reference>
<gene>
    <name evidence="3" type="ORF">BS101_18170</name>
</gene>
<keyword evidence="1" id="KW-0238">DNA-binding</keyword>
<dbReference type="PANTHER" id="PTHR46797:SF1">
    <property type="entry name" value="METHYLPHOSPHONATE SYNTHASE"/>
    <property type="match status" value="1"/>
</dbReference>
<dbReference type="EMBL" id="CP018335">
    <property type="protein sequence ID" value="APM40513.1"/>
    <property type="molecule type" value="Genomic_DNA"/>
</dbReference>
<dbReference type="InterPro" id="IPR010982">
    <property type="entry name" value="Lambda_DNA-bd_dom_sf"/>
</dbReference>
<accession>A0A1L5FC17</accession>
<dbReference type="SMART" id="SM00530">
    <property type="entry name" value="HTH_XRE"/>
    <property type="match status" value="1"/>
</dbReference>
<dbReference type="PROSITE" id="PS50943">
    <property type="entry name" value="HTH_CROC1"/>
    <property type="match status" value="1"/>
</dbReference>
<dbReference type="AlphaFoldDB" id="A0A1L5FC17"/>
<dbReference type="PANTHER" id="PTHR46797">
    <property type="entry name" value="HTH-TYPE TRANSCRIPTIONAL REGULATOR"/>
    <property type="match status" value="1"/>
</dbReference>
<protein>
    <submittedName>
        <fullName evidence="3">Transcriptional regulator</fullName>
    </submittedName>
</protein>
<dbReference type="CDD" id="cd00093">
    <property type="entry name" value="HTH_XRE"/>
    <property type="match status" value="1"/>
</dbReference>
<dbReference type="OrthoDB" id="1624259at2"/>
<proteinExistence type="predicted"/>
<evidence type="ECO:0000313" key="3">
    <source>
        <dbReference type="EMBL" id="APM40513.1"/>
    </source>
</evidence>
<dbReference type="RefSeq" id="WP_073540102.1">
    <property type="nucleotide sequence ID" value="NZ_CP018335.1"/>
</dbReference>
<evidence type="ECO:0000259" key="2">
    <source>
        <dbReference type="PROSITE" id="PS50943"/>
    </source>
</evidence>
<dbReference type="InterPro" id="IPR050807">
    <property type="entry name" value="TransReg_Diox_bact_type"/>
</dbReference>
<dbReference type="Proteomes" id="UP000184604">
    <property type="component" value="Chromosome"/>
</dbReference>
<sequence length="171" mass="19510">MIGTAIKEAREEKGMTQQELGQLSFLSDKTISAIETGRRNLTKDNLRIICKELDNPFIYFQAVSEVTGDVFNINWLDGEAADLHRAAVREKAMEELDEAVQAISLVKTSKNPKTCIMEDVQNIVESIQETIDVYNASAIYIAVMCKEFNLNIQEMFKVQKEKLISRKYIKR</sequence>
<dbReference type="InterPro" id="IPR001387">
    <property type="entry name" value="Cro/C1-type_HTH"/>
</dbReference>
<dbReference type="SUPFAM" id="SSF47413">
    <property type="entry name" value="lambda repressor-like DNA-binding domains"/>
    <property type="match status" value="1"/>
</dbReference>
<name>A0A1L5FC17_CLOKL</name>
<dbReference type="GO" id="GO:0003677">
    <property type="term" value="F:DNA binding"/>
    <property type="evidence" value="ECO:0007669"/>
    <property type="project" value="UniProtKB-KW"/>
</dbReference>
<organism evidence="3 4">
    <name type="scientific">Clostridium kluyveri</name>
    <dbReference type="NCBI Taxonomy" id="1534"/>
    <lineage>
        <taxon>Bacteria</taxon>
        <taxon>Bacillati</taxon>
        <taxon>Bacillota</taxon>
        <taxon>Clostridia</taxon>
        <taxon>Eubacteriales</taxon>
        <taxon>Clostridiaceae</taxon>
        <taxon>Clostridium</taxon>
    </lineage>
</organism>
<dbReference type="GO" id="GO:0005829">
    <property type="term" value="C:cytosol"/>
    <property type="evidence" value="ECO:0007669"/>
    <property type="project" value="TreeGrafter"/>
</dbReference>
<evidence type="ECO:0000313" key="4">
    <source>
        <dbReference type="Proteomes" id="UP000184604"/>
    </source>
</evidence>
<feature type="domain" description="HTH cro/C1-type" evidence="2">
    <location>
        <begin position="6"/>
        <end position="60"/>
    </location>
</feature>
<dbReference type="Pfam" id="PF01381">
    <property type="entry name" value="HTH_3"/>
    <property type="match status" value="1"/>
</dbReference>
<dbReference type="Gene3D" id="1.10.260.40">
    <property type="entry name" value="lambda repressor-like DNA-binding domains"/>
    <property type="match status" value="1"/>
</dbReference>